<dbReference type="HOGENOM" id="CLU_3137101_0_0_9"/>
<protein>
    <submittedName>
        <fullName evidence="1">Uncharacterized protein</fullName>
    </submittedName>
</protein>
<reference evidence="1" key="1">
    <citation type="journal article" date="2011" name="J. Bacteriol.">
        <title>Genome sequence of the vertebrate gut symbiont Lactobacillus reuteri ATCC 53608.</title>
        <authorList>
            <person name="Heavens D."/>
            <person name="Tailford L.E."/>
            <person name="Crossman L."/>
            <person name="Jeffers F."/>
            <person name="Mackenzie D.A."/>
            <person name="Caccamo M."/>
            <person name="Juge N."/>
        </authorList>
    </citation>
    <scope>NUCLEOTIDE SEQUENCE [LARGE SCALE GENOMIC DNA]</scope>
    <source>
        <strain evidence="1">ATCC 53608</strain>
    </source>
</reference>
<reference evidence="1" key="2">
    <citation type="submission" date="2011-05" db="EMBL/GenBank/DDBJ databases">
        <authorList>
            <person name="Davey R."/>
        </authorList>
    </citation>
    <scope>NUCLEOTIDE SEQUENCE</scope>
    <source>
        <strain evidence="1">ATCC 53608</strain>
    </source>
</reference>
<gene>
    <name evidence="1" type="ORF">LRATCC53608_1025</name>
</gene>
<sequence length="49" mass="5845">MSGMKNRVINFRNDNLAKLIIDYYGNSQLSVHITNNMFFERVKYSRITM</sequence>
<accession>F8KDV2</accession>
<dbReference type="EMBL" id="FR854363">
    <property type="protein sequence ID" value="CCC03776.1"/>
    <property type="molecule type" value="Genomic_DNA"/>
</dbReference>
<dbReference type="AlphaFoldDB" id="A0A0S4NK11"/>
<name>A0A0S4NK11_LIMR5</name>
<proteinExistence type="predicted"/>
<organism evidence="1">
    <name type="scientific">Limosilactobacillus reuteri subsp. suis (strain ATCC 53608 / LMG 31752 / 1063)</name>
    <name type="common">Lactobacillus reuteri</name>
    <dbReference type="NCBI Taxonomy" id="927703"/>
    <lineage>
        <taxon>Bacteria</taxon>
        <taxon>Bacillati</taxon>
        <taxon>Bacillota</taxon>
        <taxon>Bacilli</taxon>
        <taxon>Lactobacillales</taxon>
        <taxon>Lactobacillaceae</taxon>
        <taxon>Limosilactobacillus</taxon>
    </lineage>
</organism>
<evidence type="ECO:0000313" key="1">
    <source>
        <dbReference type="EMBL" id="CCC03776.1"/>
    </source>
</evidence>
<accession>A0A0S4NK11</accession>